<dbReference type="PATRIC" id="fig|1618445.3.peg.1134"/>
<dbReference type="InterPro" id="IPR042113">
    <property type="entry name" value="P_AcTrfase_dom1"/>
</dbReference>
<comment type="catalytic activity">
    <reaction evidence="1">
        <text>acetyl-CoA + phosphate = acetyl phosphate + CoA</text>
        <dbReference type="Rhea" id="RHEA:19521"/>
        <dbReference type="ChEBI" id="CHEBI:22191"/>
        <dbReference type="ChEBI" id="CHEBI:43474"/>
        <dbReference type="ChEBI" id="CHEBI:57287"/>
        <dbReference type="ChEBI" id="CHEBI:57288"/>
        <dbReference type="EC" id="2.3.1.8"/>
    </reaction>
</comment>
<comment type="similarity">
    <text evidence="2">Belongs to the phosphate acetyltransferase and butyryltransferase family.</text>
</comment>
<dbReference type="PIRSF" id="PIRSF000428">
    <property type="entry name" value="P_Ac_trans"/>
    <property type="match status" value="1"/>
</dbReference>
<dbReference type="InterPro" id="IPR012147">
    <property type="entry name" value="P_Ac_Bu_trans"/>
</dbReference>
<dbReference type="Pfam" id="PF01515">
    <property type="entry name" value="PTA_PTB"/>
    <property type="match status" value="1"/>
</dbReference>
<dbReference type="PANTHER" id="PTHR43356">
    <property type="entry name" value="PHOSPHATE ACETYLTRANSFERASE"/>
    <property type="match status" value="1"/>
</dbReference>
<organism evidence="6 7">
    <name type="scientific">Candidatus Gottesmanbacteria bacterium GW2011_GWA2_47_9</name>
    <dbReference type="NCBI Taxonomy" id="1618445"/>
    <lineage>
        <taxon>Bacteria</taxon>
        <taxon>Candidatus Gottesmaniibacteriota</taxon>
    </lineage>
</organism>
<dbReference type="Proteomes" id="UP000034739">
    <property type="component" value="Unassembled WGS sequence"/>
</dbReference>
<dbReference type="Gene3D" id="3.40.50.10750">
    <property type="entry name" value="Isocitrate/Isopropylmalate dehydrogenase-like"/>
    <property type="match status" value="1"/>
</dbReference>
<dbReference type="Gene3D" id="3.40.50.10950">
    <property type="match status" value="1"/>
</dbReference>
<dbReference type="PANTHER" id="PTHR43356:SF3">
    <property type="entry name" value="PHOSPHATE ACETYLTRANSFERASE"/>
    <property type="match status" value="1"/>
</dbReference>
<proteinExistence type="inferred from homology"/>
<name>A0A0G1TXL5_9BACT</name>
<dbReference type="InterPro" id="IPR042112">
    <property type="entry name" value="P_AcTrfase_dom2"/>
</dbReference>
<accession>A0A0G1TXL5</accession>
<evidence type="ECO:0000259" key="5">
    <source>
        <dbReference type="Pfam" id="PF01515"/>
    </source>
</evidence>
<evidence type="ECO:0000256" key="3">
    <source>
        <dbReference type="ARBA" id="ARBA00022679"/>
    </source>
</evidence>
<dbReference type="AlphaFoldDB" id="A0A0G1TXL5"/>
<feature type="non-terminal residue" evidence="6">
    <location>
        <position position="327"/>
    </location>
</feature>
<evidence type="ECO:0000313" key="7">
    <source>
        <dbReference type="Proteomes" id="UP000034739"/>
    </source>
</evidence>
<evidence type="ECO:0000313" key="6">
    <source>
        <dbReference type="EMBL" id="KKU86499.1"/>
    </source>
</evidence>
<comment type="caution">
    <text evidence="6">The sequence shown here is derived from an EMBL/GenBank/DDBJ whole genome shotgun (WGS) entry which is preliminary data.</text>
</comment>
<gene>
    <name evidence="6" type="ORF">UY16_C0055G0014</name>
</gene>
<dbReference type="SUPFAM" id="SSF53659">
    <property type="entry name" value="Isocitrate/Isopropylmalate dehydrogenase-like"/>
    <property type="match status" value="1"/>
</dbReference>
<protein>
    <submittedName>
        <fullName evidence="6">Phosphate acetyltransferase</fullName>
    </submittedName>
</protein>
<evidence type="ECO:0000256" key="4">
    <source>
        <dbReference type="ARBA" id="ARBA00023315"/>
    </source>
</evidence>
<sequence>MQALGKKNTNTFLHNLRIRATDGYIRKIILTETEDERVLLAAKILAGKTGSEKIAEPIFVCSAPDTAKMKALGFAYIEIEEERAETLQNLLLELRSSKKGSKDELTPEMAHRLARDPLMYGMYLLRLGEGDGLVAGAERTSADVLRAGLWLVGKAPGIRTVSSSFYMIVPPFRGTDGEKVSEVLTFSDCAVVPEPTSEQLADIAIAASDARSRIVGDEPKVALLSYSTKGSGGNGQSIAIIREALELVRGRRPGLVIDGEIQADAALVKSISERKAPGNLLDGRANVLIFPSLDAANIAYKLVACLLPGTAALGPVLQGMKKPISDL</sequence>
<feature type="domain" description="Phosphate acetyl/butaryl transferase" evidence="5">
    <location>
        <begin position="25"/>
        <end position="327"/>
    </location>
</feature>
<evidence type="ECO:0000256" key="1">
    <source>
        <dbReference type="ARBA" id="ARBA00000705"/>
    </source>
</evidence>
<dbReference type="InterPro" id="IPR050500">
    <property type="entry name" value="Phos_Acetyltrans/Butyryltrans"/>
</dbReference>
<keyword evidence="3 6" id="KW-0808">Transferase</keyword>
<dbReference type="InterPro" id="IPR002505">
    <property type="entry name" value="PTA_PTB"/>
</dbReference>
<evidence type="ECO:0000256" key="2">
    <source>
        <dbReference type="ARBA" id="ARBA00005656"/>
    </source>
</evidence>
<keyword evidence="4" id="KW-0012">Acyltransferase</keyword>
<dbReference type="GO" id="GO:0008959">
    <property type="term" value="F:phosphate acetyltransferase activity"/>
    <property type="evidence" value="ECO:0007669"/>
    <property type="project" value="UniProtKB-EC"/>
</dbReference>
<dbReference type="EMBL" id="LCOY01000055">
    <property type="protein sequence ID" value="KKU86499.1"/>
    <property type="molecule type" value="Genomic_DNA"/>
</dbReference>
<reference evidence="6 7" key="1">
    <citation type="journal article" date="2015" name="Nature">
        <title>rRNA introns, odd ribosomes, and small enigmatic genomes across a large radiation of phyla.</title>
        <authorList>
            <person name="Brown C.T."/>
            <person name="Hug L.A."/>
            <person name="Thomas B.C."/>
            <person name="Sharon I."/>
            <person name="Castelle C.J."/>
            <person name="Singh A."/>
            <person name="Wilkins M.J."/>
            <person name="Williams K.H."/>
            <person name="Banfield J.F."/>
        </authorList>
    </citation>
    <scope>NUCLEOTIDE SEQUENCE [LARGE SCALE GENOMIC DNA]</scope>
</reference>